<keyword evidence="3" id="KW-1185">Reference proteome</keyword>
<dbReference type="PANTHER" id="PTHR38117:SF1">
    <property type="entry name" value="DUF3074 DOMAIN-CONTAINING PROTEIN"/>
    <property type="match status" value="1"/>
</dbReference>
<dbReference type="Proteomes" id="UP001287356">
    <property type="component" value="Unassembled WGS sequence"/>
</dbReference>
<dbReference type="Pfam" id="PF23155">
    <property type="entry name" value="DUF7053"/>
    <property type="match status" value="1"/>
</dbReference>
<comment type="caution">
    <text evidence="2">The sequence shown here is derived from an EMBL/GenBank/DDBJ whole genome shotgun (WGS) entry which is preliminary data.</text>
</comment>
<evidence type="ECO:0000313" key="2">
    <source>
        <dbReference type="EMBL" id="KAK3383308.1"/>
    </source>
</evidence>
<reference evidence="2" key="1">
    <citation type="journal article" date="2023" name="Mol. Phylogenet. Evol.">
        <title>Genome-scale phylogeny and comparative genomics of the fungal order Sordariales.</title>
        <authorList>
            <person name="Hensen N."/>
            <person name="Bonometti L."/>
            <person name="Westerberg I."/>
            <person name="Brannstrom I.O."/>
            <person name="Guillou S."/>
            <person name="Cros-Aarteil S."/>
            <person name="Calhoun S."/>
            <person name="Haridas S."/>
            <person name="Kuo A."/>
            <person name="Mondo S."/>
            <person name="Pangilinan J."/>
            <person name="Riley R."/>
            <person name="LaButti K."/>
            <person name="Andreopoulos B."/>
            <person name="Lipzen A."/>
            <person name="Chen C."/>
            <person name="Yan M."/>
            <person name="Daum C."/>
            <person name="Ng V."/>
            <person name="Clum A."/>
            <person name="Steindorff A."/>
            <person name="Ohm R.A."/>
            <person name="Martin F."/>
            <person name="Silar P."/>
            <person name="Natvig D.O."/>
            <person name="Lalanne C."/>
            <person name="Gautier V."/>
            <person name="Ament-Velasquez S.L."/>
            <person name="Kruys A."/>
            <person name="Hutchinson M.I."/>
            <person name="Powell A.J."/>
            <person name="Barry K."/>
            <person name="Miller A.N."/>
            <person name="Grigoriev I.V."/>
            <person name="Debuchy R."/>
            <person name="Gladieux P."/>
            <person name="Hiltunen Thoren M."/>
            <person name="Johannesson H."/>
        </authorList>
    </citation>
    <scope>NUCLEOTIDE SEQUENCE</scope>
    <source>
        <strain evidence="2">CBS 958.72</strain>
    </source>
</reference>
<feature type="domain" description="DUF7053" evidence="1">
    <location>
        <begin position="8"/>
        <end position="166"/>
    </location>
</feature>
<accession>A0AAE0NKM4</accession>
<proteinExistence type="predicted"/>
<name>A0AAE0NKM4_9PEZI</name>
<dbReference type="EMBL" id="JAULSN010000001">
    <property type="protein sequence ID" value="KAK3383308.1"/>
    <property type="molecule type" value="Genomic_DNA"/>
</dbReference>
<dbReference type="InterPro" id="IPR055481">
    <property type="entry name" value="DUF7053"/>
</dbReference>
<evidence type="ECO:0000259" key="1">
    <source>
        <dbReference type="Pfam" id="PF23155"/>
    </source>
</evidence>
<dbReference type="AlphaFoldDB" id="A0AAE0NKM4"/>
<dbReference type="PANTHER" id="PTHR38117">
    <property type="entry name" value="NACHT AND WD40 DOMAIN PROTEIN"/>
    <property type="match status" value="1"/>
</dbReference>
<reference evidence="2" key="2">
    <citation type="submission" date="2023-06" db="EMBL/GenBank/DDBJ databases">
        <authorList>
            <consortium name="Lawrence Berkeley National Laboratory"/>
            <person name="Haridas S."/>
            <person name="Hensen N."/>
            <person name="Bonometti L."/>
            <person name="Westerberg I."/>
            <person name="Brannstrom I.O."/>
            <person name="Guillou S."/>
            <person name="Cros-Aarteil S."/>
            <person name="Calhoun S."/>
            <person name="Kuo A."/>
            <person name="Mondo S."/>
            <person name="Pangilinan J."/>
            <person name="Riley R."/>
            <person name="Labutti K."/>
            <person name="Andreopoulos B."/>
            <person name="Lipzen A."/>
            <person name="Chen C."/>
            <person name="Yanf M."/>
            <person name="Daum C."/>
            <person name="Ng V."/>
            <person name="Clum A."/>
            <person name="Steindorff A."/>
            <person name="Ohm R."/>
            <person name="Martin F."/>
            <person name="Silar P."/>
            <person name="Natvig D."/>
            <person name="Lalanne C."/>
            <person name="Gautier V."/>
            <person name="Ament-Velasquez S.L."/>
            <person name="Kruys A."/>
            <person name="Hutchinson M.I."/>
            <person name="Powell A.J."/>
            <person name="Barry K."/>
            <person name="Miller A.N."/>
            <person name="Grigoriev I.V."/>
            <person name="Debuchy R."/>
            <person name="Gladieux P."/>
            <person name="Thoren M.H."/>
            <person name="Johannesson H."/>
        </authorList>
    </citation>
    <scope>NUCLEOTIDE SEQUENCE</scope>
    <source>
        <strain evidence="2">CBS 958.72</strain>
    </source>
</reference>
<gene>
    <name evidence="2" type="ORF">B0T24DRAFT_604469</name>
</gene>
<sequence length="171" mass="19085">MPFFSGSATLTHRSKIPAKATREQSIAMLHDHNFYLHCNPHMSKIETLTTAAPEPAVPDDLKSQVVKETAVYQVTDIFQALPKGLWDSNVVSTYEFTNIANGVFARIKSPLSVALDSLWEIKGEAGELEIVETCTITCPRLLVGFVKTECEGNWPNIHGKMIKRLEREVKT</sequence>
<evidence type="ECO:0000313" key="3">
    <source>
        <dbReference type="Proteomes" id="UP001287356"/>
    </source>
</evidence>
<protein>
    <recommendedName>
        <fullName evidence="1">DUF7053 domain-containing protein</fullName>
    </recommendedName>
</protein>
<organism evidence="2 3">
    <name type="scientific">Lasiosphaeria ovina</name>
    <dbReference type="NCBI Taxonomy" id="92902"/>
    <lineage>
        <taxon>Eukaryota</taxon>
        <taxon>Fungi</taxon>
        <taxon>Dikarya</taxon>
        <taxon>Ascomycota</taxon>
        <taxon>Pezizomycotina</taxon>
        <taxon>Sordariomycetes</taxon>
        <taxon>Sordariomycetidae</taxon>
        <taxon>Sordariales</taxon>
        <taxon>Lasiosphaeriaceae</taxon>
        <taxon>Lasiosphaeria</taxon>
    </lineage>
</organism>